<dbReference type="InterPro" id="IPR003806">
    <property type="entry name" value="ATP-grasp_PylC-type"/>
</dbReference>
<dbReference type="Gene3D" id="3.30.470.20">
    <property type="entry name" value="ATP-grasp fold, B domain"/>
    <property type="match status" value="1"/>
</dbReference>
<feature type="domain" description="ATP-grasp" evidence="5">
    <location>
        <begin position="125"/>
        <end position="297"/>
    </location>
</feature>
<dbReference type="AlphaFoldDB" id="A0A545SUK7"/>
<proteinExistence type="predicted"/>
<name>A0A545SUK7_9RHOB</name>
<dbReference type="InterPro" id="IPR052032">
    <property type="entry name" value="ATP-dep_AA_Ligase"/>
</dbReference>
<gene>
    <name evidence="6" type="ORF">FIL88_03390</name>
</gene>
<evidence type="ECO:0000256" key="4">
    <source>
        <dbReference type="PROSITE-ProRule" id="PRU00409"/>
    </source>
</evidence>
<accession>A0A545SUK7</accession>
<dbReference type="PANTHER" id="PTHR43585:SF2">
    <property type="entry name" value="ATP-GRASP ENZYME FSQD"/>
    <property type="match status" value="1"/>
</dbReference>
<sequence>MTRSALSILICSAGRRVGLIEAFRVAADRLSLDLTILACDLEPDLSAACAVADRAFKVPRCNDPAYVAAIKDIVRDFNVALVVPTIDPELQPLAQAVDEFTALGARVHVSDLSVIQIARDKARTSNVFAGAGVPVPRTLDETQLRADPTALTWPVFAKPSGGSASRGLAVYHSMPDVPDAFNEPMIFQDTLEGPEYTINMFVDQSGVLKCVVPHIRLSIRAGEVEKGRTERREDLKKIAQGIASALPGLRGVACFQVIDDPTHGPRVIEINARFGGGYPLADNAGATFAQWLLEEVCDLPSSANDDWRDGVLMLRYDRAVYQG</sequence>
<reference evidence="6 7" key="1">
    <citation type="submission" date="2019-06" db="EMBL/GenBank/DDBJ databases">
        <title>A novel species of marine bacteria.</title>
        <authorList>
            <person name="Wang Y."/>
        </authorList>
    </citation>
    <scope>NUCLEOTIDE SEQUENCE [LARGE SCALE GENOMIC DNA]</scope>
    <source>
        <strain evidence="6 7">MA1-10</strain>
    </source>
</reference>
<keyword evidence="7" id="KW-1185">Reference proteome</keyword>
<dbReference type="Gene3D" id="3.30.1490.20">
    <property type="entry name" value="ATP-grasp fold, A domain"/>
    <property type="match status" value="1"/>
</dbReference>
<dbReference type="GO" id="GO:0016874">
    <property type="term" value="F:ligase activity"/>
    <property type="evidence" value="ECO:0007669"/>
    <property type="project" value="UniProtKB-KW"/>
</dbReference>
<comment type="caution">
    <text evidence="6">The sequence shown here is derived from an EMBL/GenBank/DDBJ whole genome shotgun (WGS) entry which is preliminary data.</text>
</comment>
<keyword evidence="3 4" id="KW-0067">ATP-binding</keyword>
<dbReference type="Proteomes" id="UP000315816">
    <property type="component" value="Unassembled WGS sequence"/>
</dbReference>
<dbReference type="SUPFAM" id="SSF56059">
    <property type="entry name" value="Glutathione synthetase ATP-binding domain-like"/>
    <property type="match status" value="1"/>
</dbReference>
<dbReference type="PROSITE" id="PS50975">
    <property type="entry name" value="ATP_GRASP"/>
    <property type="match status" value="1"/>
</dbReference>
<dbReference type="InterPro" id="IPR013815">
    <property type="entry name" value="ATP_grasp_subdomain_1"/>
</dbReference>
<protein>
    <submittedName>
        <fullName evidence="6">ATP-grasp domain-containing protein</fullName>
    </submittedName>
</protein>
<keyword evidence="2 4" id="KW-0547">Nucleotide-binding</keyword>
<organism evidence="6 7">
    <name type="scientific">Aliiroseovarius halocynthiae</name>
    <dbReference type="NCBI Taxonomy" id="985055"/>
    <lineage>
        <taxon>Bacteria</taxon>
        <taxon>Pseudomonadati</taxon>
        <taxon>Pseudomonadota</taxon>
        <taxon>Alphaproteobacteria</taxon>
        <taxon>Rhodobacterales</taxon>
        <taxon>Paracoccaceae</taxon>
        <taxon>Aliiroseovarius</taxon>
    </lineage>
</organism>
<evidence type="ECO:0000313" key="7">
    <source>
        <dbReference type="Proteomes" id="UP000315816"/>
    </source>
</evidence>
<dbReference type="InterPro" id="IPR011761">
    <property type="entry name" value="ATP-grasp"/>
</dbReference>
<dbReference type="InterPro" id="IPR048764">
    <property type="entry name" value="PylC_N"/>
</dbReference>
<dbReference type="Pfam" id="PF02655">
    <property type="entry name" value="ATP-grasp_3"/>
    <property type="match status" value="1"/>
</dbReference>
<evidence type="ECO:0000256" key="3">
    <source>
        <dbReference type="ARBA" id="ARBA00022840"/>
    </source>
</evidence>
<dbReference type="EMBL" id="VICH01000004">
    <property type="protein sequence ID" value="TQV68637.1"/>
    <property type="molecule type" value="Genomic_DNA"/>
</dbReference>
<dbReference type="Gene3D" id="3.40.50.20">
    <property type="match status" value="1"/>
</dbReference>
<dbReference type="GO" id="GO:0046872">
    <property type="term" value="F:metal ion binding"/>
    <property type="evidence" value="ECO:0007669"/>
    <property type="project" value="InterPro"/>
</dbReference>
<dbReference type="OrthoDB" id="9765608at2"/>
<dbReference type="PANTHER" id="PTHR43585">
    <property type="entry name" value="FUMIPYRROLE BIOSYNTHESIS PROTEIN C"/>
    <property type="match status" value="1"/>
</dbReference>
<evidence type="ECO:0000256" key="2">
    <source>
        <dbReference type="ARBA" id="ARBA00022741"/>
    </source>
</evidence>
<keyword evidence="1" id="KW-0436">Ligase</keyword>
<evidence type="ECO:0000259" key="5">
    <source>
        <dbReference type="PROSITE" id="PS50975"/>
    </source>
</evidence>
<evidence type="ECO:0000313" key="6">
    <source>
        <dbReference type="EMBL" id="TQV68637.1"/>
    </source>
</evidence>
<dbReference type="RefSeq" id="WP_142852390.1">
    <property type="nucleotide sequence ID" value="NZ_FXWW01000001.1"/>
</dbReference>
<dbReference type="Pfam" id="PF21360">
    <property type="entry name" value="PylC-like_N"/>
    <property type="match status" value="1"/>
</dbReference>
<dbReference type="GO" id="GO:0005524">
    <property type="term" value="F:ATP binding"/>
    <property type="evidence" value="ECO:0007669"/>
    <property type="project" value="UniProtKB-UniRule"/>
</dbReference>
<evidence type="ECO:0000256" key="1">
    <source>
        <dbReference type="ARBA" id="ARBA00022598"/>
    </source>
</evidence>